<evidence type="ECO:0000313" key="1">
    <source>
        <dbReference type="EMBL" id="TNN26386.1"/>
    </source>
</evidence>
<proteinExistence type="predicted"/>
<evidence type="ECO:0000313" key="2">
    <source>
        <dbReference type="Proteomes" id="UP000314294"/>
    </source>
</evidence>
<sequence>MGWKEITQHQSCKGALLPADCRGVHGCRSVHGCRGVHGCRSVHGCRGVHGCRSVHGCRGVHVFCFMRAELQGTHARLHQTDLTGT</sequence>
<comment type="caution">
    <text evidence="1">The sequence shown here is derived from an EMBL/GenBank/DDBJ whole genome shotgun (WGS) entry which is preliminary data.</text>
</comment>
<dbReference type="EMBL" id="SRLO01010346">
    <property type="protein sequence ID" value="TNN26386.1"/>
    <property type="molecule type" value="Genomic_DNA"/>
</dbReference>
<accession>A0A4Z2EC17</accession>
<organism evidence="1 2">
    <name type="scientific">Liparis tanakae</name>
    <name type="common">Tanaka's snailfish</name>
    <dbReference type="NCBI Taxonomy" id="230148"/>
    <lineage>
        <taxon>Eukaryota</taxon>
        <taxon>Metazoa</taxon>
        <taxon>Chordata</taxon>
        <taxon>Craniata</taxon>
        <taxon>Vertebrata</taxon>
        <taxon>Euteleostomi</taxon>
        <taxon>Actinopterygii</taxon>
        <taxon>Neopterygii</taxon>
        <taxon>Teleostei</taxon>
        <taxon>Neoteleostei</taxon>
        <taxon>Acanthomorphata</taxon>
        <taxon>Eupercaria</taxon>
        <taxon>Perciformes</taxon>
        <taxon>Cottioidei</taxon>
        <taxon>Cottales</taxon>
        <taxon>Liparidae</taxon>
        <taxon>Liparis</taxon>
    </lineage>
</organism>
<keyword evidence="2" id="KW-1185">Reference proteome</keyword>
<dbReference type="AlphaFoldDB" id="A0A4Z2EC17"/>
<dbReference type="Proteomes" id="UP000314294">
    <property type="component" value="Unassembled WGS sequence"/>
</dbReference>
<reference evidence="1 2" key="1">
    <citation type="submission" date="2019-03" db="EMBL/GenBank/DDBJ databases">
        <title>First draft genome of Liparis tanakae, snailfish: a comprehensive survey of snailfish specific genes.</title>
        <authorList>
            <person name="Kim W."/>
            <person name="Song I."/>
            <person name="Jeong J.-H."/>
            <person name="Kim D."/>
            <person name="Kim S."/>
            <person name="Ryu S."/>
            <person name="Song J.Y."/>
            <person name="Lee S.K."/>
        </authorList>
    </citation>
    <scope>NUCLEOTIDE SEQUENCE [LARGE SCALE GENOMIC DNA]</scope>
    <source>
        <tissue evidence="1">Muscle</tissue>
    </source>
</reference>
<name>A0A4Z2EC17_9TELE</name>
<protein>
    <submittedName>
        <fullName evidence="1">Uncharacterized protein</fullName>
    </submittedName>
</protein>
<gene>
    <name evidence="1" type="ORF">EYF80_063478</name>
</gene>